<keyword evidence="2" id="KW-0472">Membrane</keyword>
<evidence type="ECO:0000256" key="2">
    <source>
        <dbReference type="SAM" id="Phobius"/>
    </source>
</evidence>
<feature type="coiled-coil region" evidence="1">
    <location>
        <begin position="156"/>
        <end position="186"/>
    </location>
</feature>
<feature type="transmembrane region" description="Helical" evidence="2">
    <location>
        <begin position="6"/>
        <end position="28"/>
    </location>
</feature>
<dbReference type="RefSeq" id="WP_281747823.1">
    <property type="nucleotide sequence ID" value="NZ_AP026933.1"/>
</dbReference>
<keyword evidence="2" id="KW-0812">Transmembrane</keyword>
<keyword evidence="2" id="KW-1133">Transmembrane helix</keyword>
<dbReference type="Proteomes" id="UP001163387">
    <property type="component" value="Chromosome"/>
</dbReference>
<organism evidence="3 4">
    <name type="scientific">Spiroplasma ixodetis</name>
    <dbReference type="NCBI Taxonomy" id="2141"/>
    <lineage>
        <taxon>Bacteria</taxon>
        <taxon>Bacillati</taxon>
        <taxon>Mycoplasmatota</taxon>
        <taxon>Mollicutes</taxon>
        <taxon>Entomoplasmatales</taxon>
        <taxon>Spiroplasmataceae</taxon>
        <taxon>Spiroplasma</taxon>
    </lineage>
</organism>
<proteinExistence type="predicted"/>
<sequence>MGNLSSQWWMLALIGVVLIIFIFTTISAKKKKKEEKKQRQKEVKNIIKSFMRDELKLQHKTVEFEQVVSRSSKEYRYRDVFDVIVKLYDSKKNDLFATKAFEVEGFTKQLSKKEFETIWKVNCELDLEETLKKIEMSKKRSGKIKIKRKTAEEKTAIKKENEAVKLAIEEERLQNKENKKRAKNLEKPKIAIHDKFSGWKDK</sequence>
<dbReference type="EMBL" id="AP026933">
    <property type="protein sequence ID" value="BDT03810.1"/>
    <property type="molecule type" value="Genomic_DNA"/>
</dbReference>
<accession>A0ABM8BV98</accession>
<evidence type="ECO:0000313" key="3">
    <source>
        <dbReference type="EMBL" id="BDT03810.1"/>
    </source>
</evidence>
<gene>
    <name evidence="3" type="ORF">SHM_14560</name>
</gene>
<evidence type="ECO:0000313" key="4">
    <source>
        <dbReference type="Proteomes" id="UP001163387"/>
    </source>
</evidence>
<keyword evidence="1" id="KW-0175">Coiled coil</keyword>
<evidence type="ECO:0000256" key="1">
    <source>
        <dbReference type="SAM" id="Coils"/>
    </source>
</evidence>
<keyword evidence="4" id="KW-1185">Reference proteome</keyword>
<name>A0ABM8BV98_9MOLU</name>
<protein>
    <submittedName>
        <fullName evidence="3">Membrane protein</fullName>
    </submittedName>
</protein>
<reference evidence="3 4" key="1">
    <citation type="journal article" date="2022" name="Front. Microbiol.">
        <title>Male-killing mechanisms vary between Spiroplasma species.</title>
        <authorList>
            <person name="Arai H."/>
            <person name="Inoue M."/>
            <person name="Kageyama D."/>
        </authorList>
    </citation>
    <scope>NUCLEOTIDE SEQUENCE [LARGE SCALE GENOMIC DNA]</scope>
    <source>
        <strain evidence="4">sHm</strain>
    </source>
</reference>